<keyword evidence="4" id="KW-0067">ATP-binding</keyword>
<accession>A0A803MIK0</accession>
<keyword evidence="2" id="KW-0812">Transmembrane</keyword>
<evidence type="ECO:0000256" key="5">
    <source>
        <dbReference type="ARBA" id="ARBA00022989"/>
    </source>
</evidence>
<dbReference type="InterPro" id="IPR011527">
    <property type="entry name" value="ABC1_TM_dom"/>
</dbReference>
<dbReference type="Gene3D" id="3.40.50.300">
    <property type="entry name" value="P-loop containing nucleotide triphosphate hydrolases"/>
    <property type="match status" value="1"/>
</dbReference>
<dbReference type="InterPro" id="IPR003439">
    <property type="entry name" value="ABC_transporter-like_ATP-bd"/>
</dbReference>
<dbReference type="GO" id="GO:0016887">
    <property type="term" value="F:ATP hydrolysis activity"/>
    <property type="evidence" value="ECO:0007669"/>
    <property type="project" value="InterPro"/>
</dbReference>
<dbReference type="Gramene" id="AUR62029948-RA">
    <property type="protein sequence ID" value="AUR62029948-RA:cds"/>
    <property type="gene ID" value="AUR62029948"/>
</dbReference>
<dbReference type="GO" id="GO:0016020">
    <property type="term" value="C:membrane"/>
    <property type="evidence" value="ECO:0007669"/>
    <property type="project" value="InterPro"/>
</dbReference>
<keyword evidence="5" id="KW-1133">Transmembrane helix</keyword>
<evidence type="ECO:0000313" key="9">
    <source>
        <dbReference type="EnsemblPlants" id="AUR62029948-RA:cds"/>
    </source>
</evidence>
<organism evidence="9 10">
    <name type="scientific">Chenopodium quinoa</name>
    <name type="common">Quinoa</name>
    <dbReference type="NCBI Taxonomy" id="63459"/>
    <lineage>
        <taxon>Eukaryota</taxon>
        <taxon>Viridiplantae</taxon>
        <taxon>Streptophyta</taxon>
        <taxon>Embryophyta</taxon>
        <taxon>Tracheophyta</taxon>
        <taxon>Spermatophyta</taxon>
        <taxon>Magnoliopsida</taxon>
        <taxon>eudicotyledons</taxon>
        <taxon>Gunneridae</taxon>
        <taxon>Pentapetalae</taxon>
        <taxon>Caryophyllales</taxon>
        <taxon>Chenopodiaceae</taxon>
        <taxon>Chenopodioideae</taxon>
        <taxon>Atripliceae</taxon>
        <taxon>Chenopodium</taxon>
    </lineage>
</organism>
<keyword evidence="1" id="KW-0813">Transport</keyword>
<keyword evidence="10" id="KW-1185">Reference proteome</keyword>
<dbReference type="PANTHER" id="PTHR24223">
    <property type="entry name" value="ATP-BINDING CASSETTE SUB-FAMILY C"/>
    <property type="match status" value="1"/>
</dbReference>
<evidence type="ECO:0000313" key="10">
    <source>
        <dbReference type="Proteomes" id="UP000596660"/>
    </source>
</evidence>
<reference evidence="9" key="1">
    <citation type="journal article" date="2017" name="Nature">
        <title>The genome of Chenopodium quinoa.</title>
        <authorList>
            <person name="Jarvis D.E."/>
            <person name="Ho Y.S."/>
            <person name="Lightfoot D.J."/>
            <person name="Schmoeckel S.M."/>
            <person name="Li B."/>
            <person name="Borm T.J.A."/>
            <person name="Ohyanagi H."/>
            <person name="Mineta K."/>
            <person name="Michell C.T."/>
            <person name="Saber N."/>
            <person name="Kharbatia N.M."/>
            <person name="Rupper R.R."/>
            <person name="Sharp A.R."/>
            <person name="Dally N."/>
            <person name="Boughton B.A."/>
            <person name="Woo Y.H."/>
            <person name="Gao G."/>
            <person name="Schijlen E.G.W.M."/>
            <person name="Guo X."/>
            <person name="Momin A.A."/>
            <person name="Negrao S."/>
            <person name="Al-Babili S."/>
            <person name="Gehring C."/>
            <person name="Roessner U."/>
            <person name="Jung C."/>
            <person name="Murphy K."/>
            <person name="Arold S.T."/>
            <person name="Gojobori T."/>
            <person name="van der Linden C.G."/>
            <person name="van Loo E.N."/>
            <person name="Jellen E.N."/>
            <person name="Maughan P.J."/>
            <person name="Tester M."/>
        </authorList>
    </citation>
    <scope>NUCLEOTIDE SEQUENCE [LARGE SCALE GENOMIC DNA]</scope>
    <source>
        <strain evidence="9">cv. PI 614886</strain>
    </source>
</reference>
<sequence>MPLEGDHGVFAFLKTLSLSAGPLLLNYFIKIGQGKEAFKYEKYVITVSLCLLKILESLSQRQWFFRTRLIGLKVRSMLTAAIYRKHLRLLNVAKRKYSCGEIINHVTVDAYRIGEFLIWFHQTWTTSLQLCLALIILIHPIKLATMESLVVIVLTVICKAPTTKLQHKFQSKLMAAQDGRLKACSEALMSMKVEVSGSISYVSQIAWIQTGTIRENILFTSAMDDLRYRETLHRCSLVKDLELFPCGDMTETGEKGVNLSGGQKQRIQLARVLYQNADIYLLNDPFSVVDAHTATSLFNEYVMEALSEKIVLLVTHQVDFLPAFHCCLVSVPSFNRGL</sequence>
<dbReference type="InterPro" id="IPR036640">
    <property type="entry name" value="ABC1_TM_sf"/>
</dbReference>
<dbReference type="PANTHER" id="PTHR24223:SF369">
    <property type="entry name" value="ABC TRANSPORTER C FAMILY MEMBER 10"/>
    <property type="match status" value="1"/>
</dbReference>
<evidence type="ECO:0000256" key="6">
    <source>
        <dbReference type="ARBA" id="ARBA00023136"/>
    </source>
</evidence>
<dbReference type="GO" id="GO:0005524">
    <property type="term" value="F:ATP binding"/>
    <property type="evidence" value="ECO:0007669"/>
    <property type="project" value="UniProtKB-KW"/>
</dbReference>
<feature type="domain" description="ABC transporter" evidence="7">
    <location>
        <begin position="118"/>
        <end position="331"/>
    </location>
</feature>
<dbReference type="PROSITE" id="PS50893">
    <property type="entry name" value="ABC_TRANSPORTER_2"/>
    <property type="match status" value="1"/>
</dbReference>
<evidence type="ECO:0000256" key="2">
    <source>
        <dbReference type="ARBA" id="ARBA00022692"/>
    </source>
</evidence>
<dbReference type="SUPFAM" id="SSF52540">
    <property type="entry name" value="P-loop containing nucleoside triphosphate hydrolases"/>
    <property type="match status" value="1"/>
</dbReference>
<reference evidence="9" key="2">
    <citation type="submission" date="2021-03" db="UniProtKB">
        <authorList>
            <consortium name="EnsemblPlants"/>
        </authorList>
    </citation>
    <scope>IDENTIFICATION</scope>
</reference>
<dbReference type="InterPro" id="IPR050173">
    <property type="entry name" value="ABC_transporter_C-like"/>
</dbReference>
<dbReference type="Pfam" id="PF00664">
    <property type="entry name" value="ABC_membrane"/>
    <property type="match status" value="1"/>
</dbReference>
<evidence type="ECO:0000256" key="1">
    <source>
        <dbReference type="ARBA" id="ARBA00022448"/>
    </source>
</evidence>
<dbReference type="GO" id="GO:0140359">
    <property type="term" value="F:ABC-type transporter activity"/>
    <property type="evidence" value="ECO:0007669"/>
    <property type="project" value="InterPro"/>
</dbReference>
<dbReference type="EnsemblPlants" id="AUR62029948-RA">
    <property type="protein sequence ID" value="AUR62029948-RA:cds"/>
    <property type="gene ID" value="AUR62029948"/>
</dbReference>
<dbReference type="PROSITE" id="PS50929">
    <property type="entry name" value="ABC_TM1F"/>
    <property type="match status" value="1"/>
</dbReference>
<feature type="domain" description="ABC transmembrane type-1" evidence="8">
    <location>
        <begin position="9"/>
        <end position="193"/>
    </location>
</feature>
<evidence type="ECO:0000259" key="8">
    <source>
        <dbReference type="PROSITE" id="PS50929"/>
    </source>
</evidence>
<evidence type="ECO:0000256" key="4">
    <source>
        <dbReference type="ARBA" id="ARBA00022840"/>
    </source>
</evidence>
<name>A0A803MIK0_CHEQI</name>
<dbReference type="AlphaFoldDB" id="A0A803MIK0"/>
<dbReference type="InterPro" id="IPR027417">
    <property type="entry name" value="P-loop_NTPase"/>
</dbReference>
<dbReference type="InterPro" id="IPR017871">
    <property type="entry name" value="ABC_transporter-like_CS"/>
</dbReference>
<proteinExistence type="predicted"/>
<evidence type="ECO:0000256" key="3">
    <source>
        <dbReference type="ARBA" id="ARBA00022741"/>
    </source>
</evidence>
<dbReference type="Proteomes" id="UP000596660">
    <property type="component" value="Unplaced"/>
</dbReference>
<dbReference type="PROSITE" id="PS00211">
    <property type="entry name" value="ABC_TRANSPORTER_1"/>
    <property type="match status" value="1"/>
</dbReference>
<keyword evidence="6" id="KW-0472">Membrane</keyword>
<evidence type="ECO:0000259" key="7">
    <source>
        <dbReference type="PROSITE" id="PS50893"/>
    </source>
</evidence>
<keyword evidence="3" id="KW-0547">Nucleotide-binding</keyword>
<dbReference type="SUPFAM" id="SSF90123">
    <property type="entry name" value="ABC transporter transmembrane region"/>
    <property type="match status" value="1"/>
</dbReference>
<protein>
    <submittedName>
        <fullName evidence="9">Uncharacterized protein</fullName>
    </submittedName>
</protein>